<evidence type="ECO:0000313" key="3">
    <source>
        <dbReference type="Proteomes" id="UP000578531"/>
    </source>
</evidence>
<proteinExistence type="predicted"/>
<dbReference type="GeneID" id="59283901"/>
<keyword evidence="3" id="KW-1185">Reference proteome</keyword>
<dbReference type="Proteomes" id="UP000578531">
    <property type="component" value="Unassembled WGS sequence"/>
</dbReference>
<evidence type="ECO:0000256" key="1">
    <source>
        <dbReference type="SAM" id="MobiDB-lite"/>
    </source>
</evidence>
<feature type="region of interest" description="Disordered" evidence="1">
    <location>
        <begin position="1"/>
        <end position="33"/>
    </location>
</feature>
<organism evidence="2 3">
    <name type="scientific">Letharia columbiana</name>
    <dbReference type="NCBI Taxonomy" id="112416"/>
    <lineage>
        <taxon>Eukaryota</taxon>
        <taxon>Fungi</taxon>
        <taxon>Dikarya</taxon>
        <taxon>Ascomycota</taxon>
        <taxon>Pezizomycotina</taxon>
        <taxon>Lecanoromycetes</taxon>
        <taxon>OSLEUM clade</taxon>
        <taxon>Lecanoromycetidae</taxon>
        <taxon>Lecanorales</taxon>
        <taxon>Lecanorineae</taxon>
        <taxon>Parmeliaceae</taxon>
        <taxon>Letharia</taxon>
    </lineage>
</organism>
<dbReference type="EMBL" id="JACCJC010000005">
    <property type="protein sequence ID" value="KAF6239681.1"/>
    <property type="molecule type" value="Genomic_DNA"/>
</dbReference>
<name>A0A8H6G374_9LECA</name>
<dbReference type="AlphaFoldDB" id="A0A8H6G374"/>
<gene>
    <name evidence="2" type="ORF">HO173_002227</name>
</gene>
<dbReference type="RefSeq" id="XP_037168956.1">
    <property type="nucleotide sequence ID" value="XM_037304161.1"/>
</dbReference>
<dbReference type="OrthoDB" id="5362357at2759"/>
<accession>A0A8H6G374</accession>
<evidence type="ECO:0000313" key="2">
    <source>
        <dbReference type="EMBL" id="KAF6239681.1"/>
    </source>
</evidence>
<comment type="caution">
    <text evidence="2">The sequence shown here is derived from an EMBL/GenBank/DDBJ whole genome shotgun (WGS) entry which is preliminary data.</text>
</comment>
<sequence>MSITPPTTPPRRACNSAIYTPSPGTKAPSRPFSPIPTSVDVTYQIVRIKPSNTDWLTPKPSDLIQIIGPVSGGNTPKADDEDAAAAEDDGFVIPCAARLNWDGKSIHLECLYYPSASIFTGFGECADETANAADEAERVQSVSVTMQDAISREDETGGEMVEDENVRDDDGNPFMVLHVNRGLAGSARLYCKKVMHSQNGLTDGVGEILGLDKSDEKMDNRWMLQDEETRR</sequence>
<reference evidence="2 3" key="1">
    <citation type="journal article" date="2020" name="Genomics">
        <title>Complete, high-quality genomes from long-read metagenomic sequencing of two wolf lichen thalli reveals enigmatic genome architecture.</title>
        <authorList>
            <person name="McKenzie S.K."/>
            <person name="Walston R.F."/>
            <person name="Allen J.L."/>
        </authorList>
    </citation>
    <scope>NUCLEOTIDE SEQUENCE [LARGE SCALE GENOMIC DNA]</scope>
    <source>
        <strain evidence="2">WasteWater2</strain>
    </source>
</reference>
<protein>
    <submittedName>
        <fullName evidence="2">Uncharacterized protein</fullName>
    </submittedName>
</protein>